<dbReference type="EMBL" id="RKQN01000001">
    <property type="protein sequence ID" value="RPE81375.1"/>
    <property type="molecule type" value="Genomic_DNA"/>
</dbReference>
<dbReference type="GO" id="GO:0005886">
    <property type="term" value="C:plasma membrane"/>
    <property type="evidence" value="ECO:0007669"/>
    <property type="project" value="UniProtKB-SubCell"/>
</dbReference>
<evidence type="ECO:0000313" key="9">
    <source>
        <dbReference type="Proteomes" id="UP000269708"/>
    </source>
</evidence>
<comment type="caution">
    <text evidence="8">The sequence shown here is derived from an EMBL/GenBank/DDBJ whole genome shotgun (WGS) entry which is preliminary data.</text>
</comment>
<dbReference type="InterPro" id="IPR051791">
    <property type="entry name" value="Pra-immunoreactive"/>
</dbReference>
<keyword evidence="5 6" id="KW-0472">Membrane</keyword>
<keyword evidence="3 6" id="KW-0812">Transmembrane</keyword>
<comment type="subcellular location">
    <subcellularLocation>
        <location evidence="1">Cell membrane</location>
        <topology evidence="1">Multi-pass membrane protein</topology>
    </subcellularLocation>
</comment>
<gene>
    <name evidence="8" type="ORF">EDC50_0563</name>
</gene>
<evidence type="ECO:0000256" key="5">
    <source>
        <dbReference type="ARBA" id="ARBA00023136"/>
    </source>
</evidence>
<organism evidence="8 9">
    <name type="scientific">Vulcaniibacterium tengchongense</name>
    <dbReference type="NCBI Taxonomy" id="1273429"/>
    <lineage>
        <taxon>Bacteria</taxon>
        <taxon>Pseudomonadati</taxon>
        <taxon>Pseudomonadota</taxon>
        <taxon>Gammaproteobacteria</taxon>
        <taxon>Lysobacterales</taxon>
        <taxon>Lysobacteraceae</taxon>
        <taxon>Vulcaniibacterium</taxon>
    </lineage>
</organism>
<dbReference type="AlphaFoldDB" id="A0A3N4VIX7"/>
<dbReference type="InterPro" id="IPR010432">
    <property type="entry name" value="RDD"/>
</dbReference>
<name>A0A3N4VIX7_9GAMM</name>
<dbReference type="RefSeq" id="WP_123768936.1">
    <property type="nucleotide sequence ID" value="NZ_RKQN01000001.1"/>
</dbReference>
<keyword evidence="9" id="KW-1185">Reference proteome</keyword>
<feature type="domain" description="RDD" evidence="7">
    <location>
        <begin position="24"/>
        <end position="157"/>
    </location>
</feature>
<evidence type="ECO:0000256" key="6">
    <source>
        <dbReference type="SAM" id="Phobius"/>
    </source>
</evidence>
<accession>A0A3N4VIX7</accession>
<sequence>MEQQNPYQSPQTQVQDYSGDLRLAGRGKRLGAALLDAVIAIVVMLPIMFAGGYFATMSDGGPGIGVQLLWGVVGLAVFFAIQYVPLKNSGQTWGKKIVGIRIVDMEGRQPDLGVLLGRRYLFANGIGLVPLVGGLISLVNVLFIFRSDRRCLHDVVADTQVVEAD</sequence>
<feature type="transmembrane region" description="Helical" evidence="6">
    <location>
        <begin position="121"/>
        <end position="145"/>
    </location>
</feature>
<proteinExistence type="predicted"/>
<feature type="transmembrane region" description="Helical" evidence="6">
    <location>
        <begin position="32"/>
        <end position="55"/>
    </location>
</feature>
<feature type="transmembrane region" description="Helical" evidence="6">
    <location>
        <begin position="67"/>
        <end position="86"/>
    </location>
</feature>
<evidence type="ECO:0000259" key="7">
    <source>
        <dbReference type="Pfam" id="PF06271"/>
    </source>
</evidence>
<keyword evidence="4 6" id="KW-1133">Transmembrane helix</keyword>
<reference evidence="8 9" key="1">
    <citation type="submission" date="2018-11" db="EMBL/GenBank/DDBJ databases">
        <title>Genomic Encyclopedia of Type Strains, Phase IV (KMG-IV): sequencing the most valuable type-strain genomes for metagenomic binning, comparative biology and taxonomic classification.</title>
        <authorList>
            <person name="Goeker M."/>
        </authorList>
    </citation>
    <scope>NUCLEOTIDE SEQUENCE [LARGE SCALE GENOMIC DNA]</scope>
    <source>
        <strain evidence="8 9">DSM 25623</strain>
    </source>
</reference>
<protein>
    <submittedName>
        <fullName evidence="8">Putative RDD family membrane protein YckC</fullName>
    </submittedName>
</protein>
<dbReference type="PANTHER" id="PTHR36115">
    <property type="entry name" value="PROLINE-RICH ANTIGEN HOMOLOG-RELATED"/>
    <property type="match status" value="1"/>
</dbReference>
<evidence type="ECO:0000256" key="3">
    <source>
        <dbReference type="ARBA" id="ARBA00022692"/>
    </source>
</evidence>
<evidence type="ECO:0000313" key="8">
    <source>
        <dbReference type="EMBL" id="RPE81375.1"/>
    </source>
</evidence>
<evidence type="ECO:0000256" key="4">
    <source>
        <dbReference type="ARBA" id="ARBA00022989"/>
    </source>
</evidence>
<dbReference type="OrthoDB" id="8612316at2"/>
<evidence type="ECO:0000256" key="1">
    <source>
        <dbReference type="ARBA" id="ARBA00004651"/>
    </source>
</evidence>
<evidence type="ECO:0000256" key="2">
    <source>
        <dbReference type="ARBA" id="ARBA00022475"/>
    </source>
</evidence>
<dbReference type="Pfam" id="PF06271">
    <property type="entry name" value="RDD"/>
    <property type="match status" value="1"/>
</dbReference>
<dbReference type="Proteomes" id="UP000269708">
    <property type="component" value="Unassembled WGS sequence"/>
</dbReference>
<keyword evidence="2" id="KW-1003">Cell membrane</keyword>
<dbReference type="PANTHER" id="PTHR36115:SF4">
    <property type="entry name" value="MEMBRANE PROTEIN"/>
    <property type="match status" value="1"/>
</dbReference>